<dbReference type="GO" id="GO:0004252">
    <property type="term" value="F:serine-type endopeptidase activity"/>
    <property type="evidence" value="ECO:0007669"/>
    <property type="project" value="InterPro"/>
</dbReference>
<keyword evidence="1" id="KW-0812">Transmembrane</keyword>
<dbReference type="SUPFAM" id="SSF54211">
    <property type="entry name" value="Ribosomal protein S5 domain 2-like"/>
    <property type="match status" value="1"/>
</dbReference>
<dbReference type="InterPro" id="IPR008269">
    <property type="entry name" value="Lon_proteolytic"/>
</dbReference>
<evidence type="ECO:0000256" key="1">
    <source>
        <dbReference type="SAM" id="Phobius"/>
    </source>
</evidence>
<feature type="domain" description="PDZ" evidence="2">
    <location>
        <begin position="132"/>
        <end position="214"/>
    </location>
</feature>
<evidence type="ECO:0000313" key="4">
    <source>
        <dbReference type="Proteomes" id="UP000544110"/>
    </source>
</evidence>
<protein>
    <submittedName>
        <fullName evidence="3">PDZ domain-containing protein</fullName>
    </submittedName>
</protein>
<dbReference type="InterPro" id="IPR020568">
    <property type="entry name" value="Ribosomal_Su5_D2-typ_SF"/>
</dbReference>
<name>A0A7Y9RS06_9ACTN</name>
<keyword evidence="4" id="KW-1185">Reference proteome</keyword>
<dbReference type="Gene3D" id="2.30.42.10">
    <property type="match status" value="1"/>
</dbReference>
<dbReference type="AlphaFoldDB" id="A0A7Y9RS06"/>
<reference evidence="3 4" key="1">
    <citation type="submission" date="2020-07" db="EMBL/GenBank/DDBJ databases">
        <title>Sequencing the genomes of 1000 actinobacteria strains.</title>
        <authorList>
            <person name="Klenk H.-P."/>
        </authorList>
    </citation>
    <scope>NUCLEOTIDE SEQUENCE [LARGE SCALE GENOMIC DNA]</scope>
    <source>
        <strain evidence="3 4">DSM 24552</strain>
    </source>
</reference>
<dbReference type="GO" id="GO:0005524">
    <property type="term" value="F:ATP binding"/>
    <property type="evidence" value="ECO:0007669"/>
    <property type="project" value="InterPro"/>
</dbReference>
<evidence type="ECO:0000259" key="2">
    <source>
        <dbReference type="PROSITE" id="PS50106"/>
    </source>
</evidence>
<dbReference type="Gene3D" id="3.30.230.10">
    <property type="match status" value="1"/>
</dbReference>
<dbReference type="EMBL" id="JACCAC010000001">
    <property type="protein sequence ID" value="NYG55270.1"/>
    <property type="molecule type" value="Genomic_DNA"/>
</dbReference>
<proteinExistence type="predicted"/>
<dbReference type="InterPro" id="IPR001478">
    <property type="entry name" value="PDZ"/>
</dbReference>
<accession>A0A7Y9RS06</accession>
<dbReference type="InterPro" id="IPR014721">
    <property type="entry name" value="Ribsml_uS5_D2-typ_fold_subgr"/>
</dbReference>
<keyword evidence="1" id="KW-1133">Transmembrane helix</keyword>
<dbReference type="PANTHER" id="PTHR10046">
    <property type="entry name" value="ATP DEPENDENT LON PROTEASE FAMILY MEMBER"/>
    <property type="match status" value="1"/>
</dbReference>
<dbReference type="Proteomes" id="UP000544110">
    <property type="component" value="Unassembled WGS sequence"/>
</dbReference>
<dbReference type="Pfam" id="PF05362">
    <property type="entry name" value="Lon_C"/>
    <property type="match status" value="1"/>
</dbReference>
<feature type="transmembrane region" description="Helical" evidence="1">
    <location>
        <begin position="23"/>
        <end position="46"/>
    </location>
</feature>
<keyword evidence="1" id="KW-0472">Membrane</keyword>
<dbReference type="InterPro" id="IPR027065">
    <property type="entry name" value="Lon_Prtase"/>
</dbReference>
<dbReference type="GO" id="GO:0030163">
    <property type="term" value="P:protein catabolic process"/>
    <property type="evidence" value="ECO:0007669"/>
    <property type="project" value="InterPro"/>
</dbReference>
<dbReference type="SUPFAM" id="SSF50156">
    <property type="entry name" value="PDZ domain-like"/>
    <property type="match status" value="1"/>
</dbReference>
<sequence>MTGATEVDAGADAPAGRPSQRTVAGLVAVPLLLVLWLAAALLPVPFVTYEPGLTLDVLASDDGRERIQVQGARTYRTDGELRMTTVYVTQPRARVNLFSAMGAWLDDERAVYPYDAVYDEDETAEETRRESSVQMVSSQDAATAAALRELGYDVTPVVEVLNVTEGLPAEGRLQVRDVIEAVDGQEISSAEQVGQVVRAAGAGTPVEFEVRRDGRERTVTVEPEATEDGPLVGILPGPGYRFPFQVDVEVPDSIGGPSAGLMFSLAIYDTLTPGSLTGGRVVAGTGTVDAQGDVGPIGGIAQKIPAARDAGAGLFLVPPDNCAEALRAPRGDVRLVRAETMHDARLAIEAWVEDPDAELPACTEEG</sequence>
<dbReference type="InterPro" id="IPR036034">
    <property type="entry name" value="PDZ_sf"/>
</dbReference>
<organism evidence="3 4">
    <name type="scientific">Nocardioides perillae</name>
    <dbReference type="NCBI Taxonomy" id="1119534"/>
    <lineage>
        <taxon>Bacteria</taxon>
        <taxon>Bacillati</taxon>
        <taxon>Actinomycetota</taxon>
        <taxon>Actinomycetes</taxon>
        <taxon>Propionibacteriales</taxon>
        <taxon>Nocardioidaceae</taxon>
        <taxon>Nocardioides</taxon>
    </lineage>
</organism>
<dbReference type="RefSeq" id="WP_179517746.1">
    <property type="nucleotide sequence ID" value="NZ_JACCAC010000001.1"/>
</dbReference>
<dbReference type="PROSITE" id="PS50106">
    <property type="entry name" value="PDZ"/>
    <property type="match status" value="1"/>
</dbReference>
<dbReference type="SMART" id="SM00228">
    <property type="entry name" value="PDZ"/>
    <property type="match status" value="1"/>
</dbReference>
<gene>
    <name evidence="3" type="ORF">BJ989_001574</name>
</gene>
<dbReference type="Pfam" id="PF13180">
    <property type="entry name" value="PDZ_2"/>
    <property type="match status" value="1"/>
</dbReference>
<comment type="caution">
    <text evidence="3">The sequence shown here is derived from an EMBL/GenBank/DDBJ whole genome shotgun (WGS) entry which is preliminary data.</text>
</comment>
<dbReference type="GO" id="GO:0006508">
    <property type="term" value="P:proteolysis"/>
    <property type="evidence" value="ECO:0007669"/>
    <property type="project" value="InterPro"/>
</dbReference>
<evidence type="ECO:0000313" key="3">
    <source>
        <dbReference type="EMBL" id="NYG55270.1"/>
    </source>
</evidence>
<dbReference type="GO" id="GO:0004176">
    <property type="term" value="F:ATP-dependent peptidase activity"/>
    <property type="evidence" value="ECO:0007669"/>
    <property type="project" value="InterPro"/>
</dbReference>